<sequence>MISDGQYESDLFCNIKFLPVFLISFLKRFYNLECFELCSCNFKELASFESDACEDKDMII</sequence>
<accession>A0A7J9LNI8</accession>
<dbReference type="Proteomes" id="UP000593576">
    <property type="component" value="Unassembled WGS sequence"/>
</dbReference>
<dbReference type="EMBL" id="JABFAF010000007">
    <property type="protein sequence ID" value="MBA0859879.1"/>
    <property type="molecule type" value="Genomic_DNA"/>
</dbReference>
<comment type="caution">
    <text evidence="1">The sequence shown here is derived from an EMBL/GenBank/DDBJ whole genome shotgun (WGS) entry which is preliminary data.</text>
</comment>
<reference evidence="1 2" key="1">
    <citation type="journal article" date="2019" name="Genome Biol. Evol.">
        <title>Insights into the evolution of the New World diploid cottons (Gossypium, subgenus Houzingenia) based on genome sequencing.</title>
        <authorList>
            <person name="Grover C.E."/>
            <person name="Arick M.A. 2nd"/>
            <person name="Thrash A."/>
            <person name="Conover J.L."/>
            <person name="Sanders W.S."/>
            <person name="Peterson D.G."/>
            <person name="Frelichowski J.E."/>
            <person name="Scheffler J.A."/>
            <person name="Scheffler B.E."/>
            <person name="Wendel J.F."/>
        </authorList>
    </citation>
    <scope>NUCLEOTIDE SEQUENCE [LARGE SCALE GENOMIC DNA]</scope>
    <source>
        <strain evidence="1">1</strain>
        <tissue evidence="1">Leaf</tissue>
    </source>
</reference>
<gene>
    <name evidence="1" type="ORF">Goshw_011723</name>
</gene>
<feature type="non-terminal residue" evidence="1">
    <location>
        <position position="1"/>
    </location>
</feature>
<proteinExistence type="predicted"/>
<name>A0A7J9LNI8_GOSSC</name>
<evidence type="ECO:0000313" key="1">
    <source>
        <dbReference type="EMBL" id="MBA0859879.1"/>
    </source>
</evidence>
<dbReference type="OrthoDB" id="996339at2759"/>
<keyword evidence="2" id="KW-1185">Reference proteome</keyword>
<organism evidence="1 2">
    <name type="scientific">Gossypium schwendimanii</name>
    <name type="common">Cotton</name>
    <dbReference type="NCBI Taxonomy" id="34291"/>
    <lineage>
        <taxon>Eukaryota</taxon>
        <taxon>Viridiplantae</taxon>
        <taxon>Streptophyta</taxon>
        <taxon>Embryophyta</taxon>
        <taxon>Tracheophyta</taxon>
        <taxon>Spermatophyta</taxon>
        <taxon>Magnoliopsida</taxon>
        <taxon>eudicotyledons</taxon>
        <taxon>Gunneridae</taxon>
        <taxon>Pentapetalae</taxon>
        <taxon>rosids</taxon>
        <taxon>malvids</taxon>
        <taxon>Malvales</taxon>
        <taxon>Malvaceae</taxon>
        <taxon>Malvoideae</taxon>
        <taxon>Gossypium</taxon>
    </lineage>
</organism>
<protein>
    <submittedName>
        <fullName evidence="1">Uncharacterized protein</fullName>
    </submittedName>
</protein>
<evidence type="ECO:0000313" key="2">
    <source>
        <dbReference type="Proteomes" id="UP000593576"/>
    </source>
</evidence>
<dbReference type="AlphaFoldDB" id="A0A7J9LNI8"/>